<dbReference type="InterPro" id="IPR041657">
    <property type="entry name" value="HTH_17"/>
</dbReference>
<evidence type="ECO:0000313" key="4">
    <source>
        <dbReference type="Proteomes" id="UP000261811"/>
    </source>
</evidence>
<dbReference type="Proteomes" id="UP000261811">
    <property type="component" value="Unassembled WGS sequence"/>
</dbReference>
<name>A0A372JML7_9ACTN</name>
<evidence type="ECO:0000256" key="1">
    <source>
        <dbReference type="SAM" id="MobiDB-lite"/>
    </source>
</evidence>
<dbReference type="OrthoDB" id="3541350at2"/>
<keyword evidence="4" id="KW-1185">Reference proteome</keyword>
<feature type="compositionally biased region" description="Basic residues" evidence="1">
    <location>
        <begin position="58"/>
        <end position="69"/>
    </location>
</feature>
<organism evidence="3 4">
    <name type="scientific">Actinomadura logoneensis</name>
    <dbReference type="NCBI Taxonomy" id="2293572"/>
    <lineage>
        <taxon>Bacteria</taxon>
        <taxon>Bacillati</taxon>
        <taxon>Actinomycetota</taxon>
        <taxon>Actinomycetes</taxon>
        <taxon>Streptosporangiales</taxon>
        <taxon>Thermomonosporaceae</taxon>
        <taxon>Actinomadura</taxon>
    </lineage>
</organism>
<dbReference type="Pfam" id="PF12728">
    <property type="entry name" value="HTH_17"/>
    <property type="match status" value="1"/>
</dbReference>
<proteinExistence type="predicted"/>
<protein>
    <submittedName>
        <fullName evidence="3">DNA-binding protein</fullName>
    </submittedName>
</protein>
<feature type="region of interest" description="Disordered" evidence="1">
    <location>
        <begin position="18"/>
        <end position="84"/>
    </location>
</feature>
<evidence type="ECO:0000259" key="2">
    <source>
        <dbReference type="Pfam" id="PF12728"/>
    </source>
</evidence>
<reference evidence="3 4" key="1">
    <citation type="submission" date="2018-08" db="EMBL/GenBank/DDBJ databases">
        <title>Actinomadura jelena sp. nov., a novel Actinomycete isolated from soil in Chad.</title>
        <authorList>
            <person name="Shi L."/>
        </authorList>
    </citation>
    <scope>NUCLEOTIDE SEQUENCE [LARGE SCALE GENOMIC DNA]</scope>
    <source>
        <strain evidence="3 4">NEAU-G17</strain>
    </source>
</reference>
<gene>
    <name evidence="3" type="ORF">DZF91_12965</name>
</gene>
<dbReference type="EMBL" id="QURH01000226">
    <property type="protein sequence ID" value="RFU41189.1"/>
    <property type="molecule type" value="Genomic_DNA"/>
</dbReference>
<dbReference type="GO" id="GO:0003677">
    <property type="term" value="F:DNA binding"/>
    <property type="evidence" value="ECO:0007669"/>
    <property type="project" value="UniProtKB-KW"/>
</dbReference>
<keyword evidence="3" id="KW-0238">DNA-binding</keyword>
<comment type="caution">
    <text evidence="3">The sequence shown here is derived from an EMBL/GenBank/DDBJ whole genome shotgun (WGS) entry which is preliminary data.</text>
</comment>
<feature type="domain" description="Helix-turn-helix" evidence="2">
    <location>
        <begin position="108"/>
        <end position="150"/>
    </location>
</feature>
<dbReference type="AlphaFoldDB" id="A0A372JML7"/>
<evidence type="ECO:0000313" key="3">
    <source>
        <dbReference type="EMBL" id="RFU41189.1"/>
    </source>
</evidence>
<sequence>MFTAIITHPPAARTAVRQVRTPQSGAAARPAIHRATFPAFTRHPKRGRSVPDPTTAHTPKRPARTRRRTSSGPVPVSPPEARREPLVRRGLTAGQIRELPATIDLVTAARALGVGRTKAYELARTGTFPLRVWKVGRSYRVCTSDLQTFLGLTPANAPGAAGSDRAGR</sequence>
<accession>A0A372JML7</accession>